<keyword evidence="1" id="KW-1133">Transmembrane helix</keyword>
<organism evidence="2 3">
    <name type="scientific">Macrococcus psychrotolerans</name>
    <dbReference type="NCBI Taxonomy" id="3039389"/>
    <lineage>
        <taxon>Bacteria</taxon>
        <taxon>Bacillati</taxon>
        <taxon>Bacillota</taxon>
        <taxon>Bacilli</taxon>
        <taxon>Bacillales</taxon>
        <taxon>Staphylococcaceae</taxon>
        <taxon>Macrococcus</taxon>
    </lineage>
</organism>
<protein>
    <submittedName>
        <fullName evidence="2">DNA-3-methyladenine glycosylase I</fullName>
        <ecNumber evidence="2">3.2.2.20</ecNumber>
    </submittedName>
</protein>
<keyword evidence="3" id="KW-1185">Reference proteome</keyword>
<keyword evidence="2" id="KW-0326">Glycosidase</keyword>
<dbReference type="EMBL" id="CP124591">
    <property type="protein sequence ID" value="WZE71228.1"/>
    <property type="molecule type" value="Genomic_DNA"/>
</dbReference>
<feature type="transmembrane region" description="Helical" evidence="1">
    <location>
        <begin position="46"/>
        <end position="65"/>
    </location>
</feature>
<keyword evidence="2" id="KW-0378">Hydrolase</keyword>
<dbReference type="PANTHER" id="PTHR30037:SF4">
    <property type="entry name" value="DNA-3-METHYLADENINE GLYCOSYLASE I"/>
    <property type="match status" value="1"/>
</dbReference>
<dbReference type="InterPro" id="IPR005019">
    <property type="entry name" value="Adenine_glyco"/>
</dbReference>
<evidence type="ECO:0000313" key="3">
    <source>
        <dbReference type="Proteomes" id="UP001465447"/>
    </source>
</evidence>
<evidence type="ECO:0000256" key="1">
    <source>
        <dbReference type="SAM" id="Phobius"/>
    </source>
</evidence>
<keyword evidence="1" id="KW-0812">Transmembrane</keyword>
<dbReference type="KEGG" id="mpsh:QA539_01630"/>
<sequence>MEIVRMIRNRLKVLSIMSNVQVFMEVREQYGTFDRYIWHFTNGMPVVKFVGPVIIYGYLGAIGIIQDKLK</sequence>
<dbReference type="PANTHER" id="PTHR30037">
    <property type="entry name" value="DNA-3-METHYLADENINE GLYCOSYLASE 1"/>
    <property type="match status" value="1"/>
</dbReference>
<dbReference type="EC" id="3.2.2.20" evidence="2"/>
<dbReference type="SUPFAM" id="SSF48150">
    <property type="entry name" value="DNA-glycosylase"/>
    <property type="match status" value="1"/>
</dbReference>
<dbReference type="InterPro" id="IPR052891">
    <property type="entry name" value="DNA-3mA_glycosylase"/>
</dbReference>
<dbReference type="Gene3D" id="1.10.340.30">
    <property type="entry name" value="Hypothetical protein, domain 2"/>
    <property type="match status" value="1"/>
</dbReference>
<dbReference type="Proteomes" id="UP001465447">
    <property type="component" value="Chromosome"/>
</dbReference>
<dbReference type="AlphaFoldDB" id="A0AAU6RM95"/>
<dbReference type="Pfam" id="PF03352">
    <property type="entry name" value="Adenine_glyco"/>
    <property type="match status" value="1"/>
</dbReference>
<dbReference type="RefSeq" id="WP_413474904.1">
    <property type="nucleotide sequence ID" value="NZ_CP124591.1"/>
</dbReference>
<dbReference type="InterPro" id="IPR011257">
    <property type="entry name" value="DNA_glycosylase"/>
</dbReference>
<proteinExistence type="predicted"/>
<gene>
    <name evidence="2" type="ORF">QA539_01630</name>
</gene>
<accession>A0AAU6RM95</accession>
<keyword evidence="1" id="KW-0472">Membrane</keyword>
<dbReference type="GO" id="GO:0008725">
    <property type="term" value="F:DNA-3-methyladenine glycosylase activity"/>
    <property type="evidence" value="ECO:0007669"/>
    <property type="project" value="UniProtKB-EC"/>
</dbReference>
<dbReference type="GO" id="GO:0006284">
    <property type="term" value="P:base-excision repair"/>
    <property type="evidence" value="ECO:0007669"/>
    <property type="project" value="InterPro"/>
</dbReference>
<reference evidence="2 3" key="1">
    <citation type="submission" date="2023-04" db="EMBL/GenBank/DDBJ databases">
        <title>Macrococci isolated from food, foodproducing animals, and human clinical materials.</title>
        <authorList>
            <person name="Maslanova I."/>
            <person name="Svec P."/>
            <person name="Sedlacek I."/>
            <person name="Novakova D."/>
            <person name="Keller J.E."/>
            <person name="Schwendener S."/>
            <person name="Finstrlova A."/>
            <person name="Botka T."/>
            <person name="Kovarovic V."/>
            <person name="Petras P."/>
            <person name="Perreten V."/>
            <person name="Pantucek R."/>
        </authorList>
    </citation>
    <scope>NUCLEOTIDE SEQUENCE [LARGE SCALE GENOMIC DNA]</scope>
    <source>
        <strain evidence="2 3">CCM 8659</strain>
    </source>
</reference>
<name>A0AAU6RM95_9STAP</name>
<evidence type="ECO:0000313" key="2">
    <source>
        <dbReference type="EMBL" id="WZE71228.1"/>
    </source>
</evidence>